<comment type="subcellular location">
    <subcellularLocation>
        <location evidence="1">Cell membrane</location>
        <topology evidence="1">Multi-pass membrane protein</topology>
    </subcellularLocation>
</comment>
<accession>A0A4P6F8Q1</accession>
<keyword evidence="6 8" id="KW-0472">Membrane</keyword>
<dbReference type="Pfam" id="PF00498">
    <property type="entry name" value="FHA"/>
    <property type="match status" value="1"/>
</dbReference>
<dbReference type="SUPFAM" id="SSF49879">
    <property type="entry name" value="SMAD/FHA domain"/>
    <property type="match status" value="1"/>
</dbReference>
<keyword evidence="5 8" id="KW-1133">Transmembrane helix</keyword>
<dbReference type="RefSeq" id="WP_129188045.1">
    <property type="nucleotide sequence ID" value="NZ_CP035491.1"/>
</dbReference>
<dbReference type="Gene3D" id="2.60.200.20">
    <property type="match status" value="1"/>
</dbReference>
<dbReference type="InterPro" id="IPR008984">
    <property type="entry name" value="SMAD_FHA_dom_sf"/>
</dbReference>
<reference evidence="10 11" key="1">
    <citation type="submission" date="2019-01" db="EMBL/GenBank/DDBJ databases">
        <title>Genome sequencing of strain FW100M-8.</title>
        <authorList>
            <person name="Heo J."/>
            <person name="Kim S.-J."/>
            <person name="Kim J.-S."/>
            <person name="Hong S.-B."/>
            <person name="Kwon S.-W."/>
        </authorList>
    </citation>
    <scope>NUCLEOTIDE SEQUENCE [LARGE SCALE GENOMIC DNA]</scope>
    <source>
        <strain evidence="10 11">FW100M-8</strain>
    </source>
</reference>
<dbReference type="GO" id="GO:0005886">
    <property type="term" value="C:plasma membrane"/>
    <property type="evidence" value="ECO:0007669"/>
    <property type="project" value="UniProtKB-SubCell"/>
</dbReference>
<dbReference type="AlphaFoldDB" id="A0A4P6F8Q1"/>
<evidence type="ECO:0000259" key="9">
    <source>
        <dbReference type="PROSITE" id="PS50006"/>
    </source>
</evidence>
<dbReference type="KEGG" id="agf:ET445_01080"/>
<dbReference type="EMBL" id="CP035491">
    <property type="protein sequence ID" value="QAY72134.1"/>
    <property type="molecule type" value="Genomic_DNA"/>
</dbReference>
<dbReference type="Proteomes" id="UP000291259">
    <property type="component" value="Chromosome"/>
</dbReference>
<evidence type="ECO:0000256" key="1">
    <source>
        <dbReference type="ARBA" id="ARBA00004651"/>
    </source>
</evidence>
<sequence length="382" mass="39720">MSEYGVSRGAYPQTNTPQYGRPPVPAAPNGHQRRQLDPSFAGTPAGAGRRILAFTVDALVVAFVALAVYLPTSSIVYTAVAAIQVVLAGWVLEARTGLTVGNALLGLRTSRDDRPYSPGAGRAFARGFITALGGLWAVVGAWVVVASSAWDASGLRRSWADRAAQTVVVAVPARRSRTAPAAVRPPAAIPAVPLAARPYGAPAPVAQHYGAPAPVAQQYPVPVPVPVPVPQGQPYGVPTQAPAGVPVRAAAPTPRADHGLDEGGALLLVFDTGQRVRLPIPVAANLGRAPAATEPGDRIVSVEDHESTVSKTHARLEHSRGRTWITDGGSTNGSEVLSEDGVRTQLAPGVRHLLDDGDRVRLGNRTFTISVLMGADPAGEHH</sequence>
<keyword evidence="3" id="KW-0597">Phosphoprotein</keyword>
<evidence type="ECO:0000256" key="2">
    <source>
        <dbReference type="ARBA" id="ARBA00022475"/>
    </source>
</evidence>
<dbReference type="PROSITE" id="PS50006">
    <property type="entry name" value="FHA_DOMAIN"/>
    <property type="match status" value="1"/>
</dbReference>
<protein>
    <submittedName>
        <fullName evidence="10">FHA domain-containing protein</fullName>
    </submittedName>
</protein>
<evidence type="ECO:0000256" key="4">
    <source>
        <dbReference type="ARBA" id="ARBA00022692"/>
    </source>
</evidence>
<keyword evidence="11" id="KW-1185">Reference proteome</keyword>
<evidence type="ECO:0000256" key="8">
    <source>
        <dbReference type="SAM" id="Phobius"/>
    </source>
</evidence>
<evidence type="ECO:0000256" key="6">
    <source>
        <dbReference type="ARBA" id="ARBA00023136"/>
    </source>
</evidence>
<feature type="domain" description="FHA" evidence="9">
    <location>
        <begin position="284"/>
        <end position="336"/>
    </location>
</feature>
<evidence type="ECO:0000256" key="5">
    <source>
        <dbReference type="ARBA" id="ARBA00022989"/>
    </source>
</evidence>
<feature type="transmembrane region" description="Helical" evidence="8">
    <location>
        <begin position="123"/>
        <end position="145"/>
    </location>
</feature>
<dbReference type="InterPro" id="IPR010432">
    <property type="entry name" value="RDD"/>
</dbReference>
<name>A0A4P6F8Q1_9MICO</name>
<feature type="region of interest" description="Disordered" evidence="7">
    <location>
        <begin position="1"/>
        <end position="40"/>
    </location>
</feature>
<dbReference type="InterPro" id="IPR000253">
    <property type="entry name" value="FHA_dom"/>
</dbReference>
<dbReference type="Pfam" id="PF06271">
    <property type="entry name" value="RDD"/>
    <property type="match status" value="1"/>
</dbReference>
<keyword evidence="2" id="KW-1003">Cell membrane</keyword>
<proteinExistence type="predicted"/>
<evidence type="ECO:0000256" key="3">
    <source>
        <dbReference type="ARBA" id="ARBA00022553"/>
    </source>
</evidence>
<evidence type="ECO:0000256" key="7">
    <source>
        <dbReference type="SAM" id="MobiDB-lite"/>
    </source>
</evidence>
<dbReference type="InterPro" id="IPR051791">
    <property type="entry name" value="Pra-immunoreactive"/>
</dbReference>
<evidence type="ECO:0000313" key="10">
    <source>
        <dbReference type="EMBL" id="QAY72134.1"/>
    </source>
</evidence>
<dbReference type="OrthoDB" id="4625746at2"/>
<evidence type="ECO:0000313" key="11">
    <source>
        <dbReference type="Proteomes" id="UP000291259"/>
    </source>
</evidence>
<dbReference type="PANTHER" id="PTHR36115:SF6">
    <property type="entry name" value="PROLINE-RICH ANTIGEN HOMOLOG"/>
    <property type="match status" value="1"/>
</dbReference>
<gene>
    <name evidence="10" type="ORF">ET445_01080</name>
</gene>
<dbReference type="CDD" id="cd00060">
    <property type="entry name" value="FHA"/>
    <property type="match status" value="1"/>
</dbReference>
<dbReference type="PANTHER" id="PTHR36115">
    <property type="entry name" value="PROLINE-RICH ANTIGEN HOMOLOG-RELATED"/>
    <property type="match status" value="1"/>
</dbReference>
<organism evidence="10 11">
    <name type="scientific">Agromyces protaetiae</name>
    <dbReference type="NCBI Taxonomy" id="2509455"/>
    <lineage>
        <taxon>Bacteria</taxon>
        <taxon>Bacillati</taxon>
        <taxon>Actinomycetota</taxon>
        <taxon>Actinomycetes</taxon>
        <taxon>Micrococcales</taxon>
        <taxon>Microbacteriaceae</taxon>
        <taxon>Agromyces</taxon>
    </lineage>
</organism>
<keyword evidence="4 8" id="KW-0812">Transmembrane</keyword>